<gene>
    <name evidence="1" type="ORF">O6H91_03G126600</name>
</gene>
<sequence>MEEDIKIGSTHIELGDGSDVLFLPHFLESKQAWQWMRSLDQDIPWCRPSLFVFGRTCTQPRETCYVASKGLQPLKYSGFEPIVHSWDDYLPLRSILTAVHEALPGTIFNSVLLNRYTSGSDYAGWHADDEKLYGTSPTIASVSLGVEREFLIRKKKKKQFVQKKDYKTPVIKKECIEKAWSAFAVPVFQEKRNSLRSLNPGTKSKKQKIQVSGDNTAKVEKDSYSFSLKHGSLFVMRGNMQRDWEHSVPKRMKLHGLRINLTFRYVLKG</sequence>
<name>A0ACC2EBL3_DIPCM</name>
<comment type="caution">
    <text evidence="1">The sequence shown here is derived from an EMBL/GenBank/DDBJ whole genome shotgun (WGS) entry which is preliminary data.</text>
</comment>
<accession>A0ACC2EBL3</accession>
<keyword evidence="2" id="KW-1185">Reference proteome</keyword>
<proteinExistence type="predicted"/>
<organism evidence="1 2">
    <name type="scientific">Diphasiastrum complanatum</name>
    <name type="common">Issler's clubmoss</name>
    <name type="synonym">Lycopodium complanatum</name>
    <dbReference type="NCBI Taxonomy" id="34168"/>
    <lineage>
        <taxon>Eukaryota</taxon>
        <taxon>Viridiplantae</taxon>
        <taxon>Streptophyta</taxon>
        <taxon>Embryophyta</taxon>
        <taxon>Tracheophyta</taxon>
        <taxon>Lycopodiopsida</taxon>
        <taxon>Lycopodiales</taxon>
        <taxon>Lycopodiaceae</taxon>
        <taxon>Lycopodioideae</taxon>
        <taxon>Diphasiastrum</taxon>
    </lineage>
</organism>
<evidence type="ECO:0000313" key="1">
    <source>
        <dbReference type="EMBL" id="KAJ7563812.1"/>
    </source>
</evidence>
<evidence type="ECO:0000313" key="2">
    <source>
        <dbReference type="Proteomes" id="UP001162992"/>
    </source>
</evidence>
<reference evidence="2" key="1">
    <citation type="journal article" date="2024" name="Proc. Natl. Acad. Sci. U.S.A.">
        <title>Extraordinary preservation of gene collinearity over three hundred million years revealed in homosporous lycophytes.</title>
        <authorList>
            <person name="Li C."/>
            <person name="Wickell D."/>
            <person name="Kuo L.Y."/>
            <person name="Chen X."/>
            <person name="Nie B."/>
            <person name="Liao X."/>
            <person name="Peng D."/>
            <person name="Ji J."/>
            <person name="Jenkins J."/>
            <person name="Williams M."/>
            <person name="Shu S."/>
            <person name="Plott C."/>
            <person name="Barry K."/>
            <person name="Rajasekar S."/>
            <person name="Grimwood J."/>
            <person name="Han X."/>
            <person name="Sun S."/>
            <person name="Hou Z."/>
            <person name="He W."/>
            <person name="Dai G."/>
            <person name="Sun C."/>
            <person name="Schmutz J."/>
            <person name="Leebens-Mack J.H."/>
            <person name="Li F.W."/>
            <person name="Wang L."/>
        </authorList>
    </citation>
    <scope>NUCLEOTIDE SEQUENCE [LARGE SCALE GENOMIC DNA]</scope>
    <source>
        <strain evidence="2">cv. PW_Plant_1</strain>
    </source>
</reference>
<dbReference type="Proteomes" id="UP001162992">
    <property type="component" value="Chromosome 3"/>
</dbReference>
<protein>
    <submittedName>
        <fullName evidence="1">Uncharacterized protein</fullName>
    </submittedName>
</protein>
<dbReference type="EMBL" id="CM055094">
    <property type="protein sequence ID" value="KAJ7563812.1"/>
    <property type="molecule type" value="Genomic_DNA"/>
</dbReference>